<keyword evidence="3" id="KW-1185">Reference proteome</keyword>
<name>A0A0A0L3H3_CUCSA</name>
<evidence type="ECO:0000259" key="1">
    <source>
        <dbReference type="Pfam" id="PF09423"/>
    </source>
</evidence>
<dbReference type="EMBL" id="CM002925">
    <property type="protein sequence ID" value="KGN55564.1"/>
    <property type="molecule type" value="Genomic_DNA"/>
</dbReference>
<reference evidence="2 3" key="2">
    <citation type="journal article" date="2009" name="PLoS ONE">
        <title>An integrated genetic and cytogenetic map of the cucumber genome.</title>
        <authorList>
            <person name="Ren Y."/>
            <person name="Zhang Z."/>
            <person name="Liu J."/>
            <person name="Staub J.E."/>
            <person name="Han Y."/>
            <person name="Cheng Z."/>
            <person name="Li X."/>
            <person name="Lu J."/>
            <person name="Miao H."/>
            <person name="Kang H."/>
            <person name="Xie B."/>
            <person name="Gu X."/>
            <person name="Wang X."/>
            <person name="Du Y."/>
            <person name="Jin W."/>
            <person name="Huang S."/>
        </authorList>
    </citation>
    <scope>NUCLEOTIDE SEQUENCE [LARGE SCALE GENOMIC DNA]</scope>
    <source>
        <strain evidence="3">cv. 9930</strain>
    </source>
</reference>
<dbReference type="Gramene" id="KGN55564">
    <property type="protein sequence ID" value="KGN55564"/>
    <property type="gene ID" value="Csa_4G665680"/>
</dbReference>
<dbReference type="Pfam" id="PF09423">
    <property type="entry name" value="PhoD"/>
    <property type="match status" value="1"/>
</dbReference>
<proteinExistence type="predicted"/>
<reference evidence="2 3" key="3">
    <citation type="journal article" date="2010" name="BMC Genomics">
        <title>Transcriptome sequencing and comparative analysis of cucumber flowers with different sex types.</title>
        <authorList>
            <person name="Guo S."/>
            <person name="Zheng Y."/>
            <person name="Joung J.G."/>
            <person name="Liu S."/>
            <person name="Zhang Z."/>
            <person name="Crasta O.R."/>
            <person name="Sobral B.W."/>
            <person name="Xu Y."/>
            <person name="Huang S."/>
            <person name="Fei Z."/>
        </authorList>
    </citation>
    <scope>NUCLEOTIDE SEQUENCE [LARGE SCALE GENOMIC DNA]</scope>
    <source>
        <strain evidence="3">cv. 9930</strain>
    </source>
</reference>
<sequence length="101" mass="11467">MFGPVGKQIKVILLDTRYHRDPLFSDGTILGTAQWTWLKRELKGPESAVTIIGSSIQVISNLSATTRPLFYLESWGRFPKERDLLFKLIADSKVKICHAHL</sequence>
<dbReference type="SUPFAM" id="SSF56300">
    <property type="entry name" value="Metallo-dependent phosphatases"/>
    <property type="match status" value="1"/>
</dbReference>
<dbReference type="InterPro" id="IPR038607">
    <property type="entry name" value="PhoD-like_sf"/>
</dbReference>
<reference evidence="2 3" key="4">
    <citation type="journal article" date="2011" name="BMC Genomics">
        <title>RNA-Seq improves annotation of protein-coding genes in the cucumber genome.</title>
        <authorList>
            <person name="Li Z."/>
            <person name="Zhang Z."/>
            <person name="Yan P."/>
            <person name="Huang S."/>
            <person name="Fei Z."/>
            <person name="Lin K."/>
        </authorList>
    </citation>
    <scope>NUCLEOTIDE SEQUENCE [LARGE SCALE GENOMIC DNA]</scope>
    <source>
        <strain evidence="3">cv. 9930</strain>
    </source>
</reference>
<dbReference type="InterPro" id="IPR018946">
    <property type="entry name" value="PhoD-like_MPP"/>
</dbReference>
<protein>
    <recommendedName>
        <fullName evidence="1">PhoD-like phosphatase metallophosphatase domain-containing protein</fullName>
    </recommendedName>
</protein>
<dbReference type="InterPro" id="IPR029052">
    <property type="entry name" value="Metallo-depent_PP-like"/>
</dbReference>
<dbReference type="Proteomes" id="UP000029981">
    <property type="component" value="Chromosome 4"/>
</dbReference>
<evidence type="ECO:0000313" key="3">
    <source>
        <dbReference type="Proteomes" id="UP000029981"/>
    </source>
</evidence>
<dbReference type="PANTHER" id="PTHR33987">
    <property type="entry name" value="CALCINEURIN-LIKE METALLO-PHOSPHOESTERASE SUPERFAMILY PROTEIN"/>
    <property type="match status" value="1"/>
</dbReference>
<dbReference type="Gene3D" id="3.60.21.70">
    <property type="entry name" value="PhoD-like phosphatase"/>
    <property type="match status" value="1"/>
</dbReference>
<organism evidence="2 3">
    <name type="scientific">Cucumis sativus</name>
    <name type="common">Cucumber</name>
    <dbReference type="NCBI Taxonomy" id="3659"/>
    <lineage>
        <taxon>Eukaryota</taxon>
        <taxon>Viridiplantae</taxon>
        <taxon>Streptophyta</taxon>
        <taxon>Embryophyta</taxon>
        <taxon>Tracheophyta</taxon>
        <taxon>Spermatophyta</taxon>
        <taxon>Magnoliopsida</taxon>
        <taxon>eudicotyledons</taxon>
        <taxon>Gunneridae</taxon>
        <taxon>Pentapetalae</taxon>
        <taxon>rosids</taxon>
        <taxon>fabids</taxon>
        <taxon>Cucurbitales</taxon>
        <taxon>Cucurbitaceae</taxon>
        <taxon>Benincaseae</taxon>
        <taxon>Cucumis</taxon>
    </lineage>
</organism>
<accession>A0A0A0L3H3</accession>
<dbReference type="eggNOG" id="ENOG502QTGZ">
    <property type="taxonomic scope" value="Eukaryota"/>
</dbReference>
<evidence type="ECO:0000313" key="2">
    <source>
        <dbReference type="EMBL" id="KGN55564.1"/>
    </source>
</evidence>
<feature type="domain" description="PhoD-like phosphatase metallophosphatase" evidence="1">
    <location>
        <begin position="5"/>
        <end position="94"/>
    </location>
</feature>
<gene>
    <name evidence="2" type="ORF">Csa_4G665680</name>
</gene>
<dbReference type="STRING" id="3659.A0A0A0L3H3"/>
<dbReference type="AlphaFoldDB" id="A0A0A0L3H3"/>
<reference evidence="2 3" key="1">
    <citation type="journal article" date="2009" name="Nat. Genet.">
        <title>The genome of the cucumber, Cucumis sativus L.</title>
        <authorList>
            <person name="Huang S."/>
            <person name="Li R."/>
            <person name="Zhang Z."/>
            <person name="Li L."/>
            <person name="Gu X."/>
            <person name="Fan W."/>
            <person name="Lucas W.J."/>
            <person name="Wang X."/>
            <person name="Xie B."/>
            <person name="Ni P."/>
            <person name="Ren Y."/>
            <person name="Zhu H."/>
            <person name="Li J."/>
            <person name="Lin K."/>
            <person name="Jin W."/>
            <person name="Fei Z."/>
            <person name="Li G."/>
            <person name="Staub J."/>
            <person name="Kilian A."/>
            <person name="van der Vossen E.A."/>
            <person name="Wu Y."/>
            <person name="Guo J."/>
            <person name="He J."/>
            <person name="Jia Z."/>
            <person name="Ren Y."/>
            <person name="Tian G."/>
            <person name="Lu Y."/>
            <person name="Ruan J."/>
            <person name="Qian W."/>
            <person name="Wang M."/>
            <person name="Huang Q."/>
            <person name="Li B."/>
            <person name="Xuan Z."/>
            <person name="Cao J."/>
            <person name="Asan"/>
            <person name="Wu Z."/>
            <person name="Zhang J."/>
            <person name="Cai Q."/>
            <person name="Bai Y."/>
            <person name="Zhao B."/>
            <person name="Han Y."/>
            <person name="Li Y."/>
            <person name="Li X."/>
            <person name="Wang S."/>
            <person name="Shi Q."/>
            <person name="Liu S."/>
            <person name="Cho W.K."/>
            <person name="Kim J.Y."/>
            <person name="Xu Y."/>
            <person name="Heller-Uszynska K."/>
            <person name="Miao H."/>
            <person name="Cheng Z."/>
            <person name="Zhang S."/>
            <person name="Wu J."/>
            <person name="Yang Y."/>
            <person name="Kang H."/>
            <person name="Li M."/>
            <person name="Liang H."/>
            <person name="Ren X."/>
            <person name="Shi Z."/>
            <person name="Wen M."/>
            <person name="Jian M."/>
            <person name="Yang H."/>
            <person name="Zhang G."/>
            <person name="Yang Z."/>
            <person name="Chen R."/>
            <person name="Liu S."/>
            <person name="Li J."/>
            <person name="Ma L."/>
            <person name="Liu H."/>
            <person name="Zhou Y."/>
            <person name="Zhao J."/>
            <person name="Fang X."/>
            <person name="Li G."/>
            <person name="Fang L."/>
            <person name="Li Y."/>
            <person name="Liu D."/>
            <person name="Zheng H."/>
            <person name="Zhang Y."/>
            <person name="Qin N."/>
            <person name="Li Z."/>
            <person name="Yang G."/>
            <person name="Yang S."/>
            <person name="Bolund L."/>
            <person name="Kristiansen K."/>
            <person name="Zheng H."/>
            <person name="Li S."/>
            <person name="Zhang X."/>
            <person name="Yang H."/>
            <person name="Wang J."/>
            <person name="Sun R."/>
            <person name="Zhang B."/>
            <person name="Jiang S."/>
            <person name="Wang J."/>
            <person name="Du Y."/>
            <person name="Li S."/>
        </authorList>
    </citation>
    <scope>NUCLEOTIDE SEQUENCE [LARGE SCALE GENOMIC DNA]</scope>
    <source>
        <strain evidence="3">cv. 9930</strain>
    </source>
</reference>
<dbReference type="PANTHER" id="PTHR33987:SF1">
    <property type="entry name" value="CALCINEURIN-LIKE METALLO-PHOSPHOESTERASE SUPERFAMILY PROTEIN"/>
    <property type="match status" value="1"/>
</dbReference>